<reference evidence="2 3" key="1">
    <citation type="submission" date="2019-05" db="EMBL/GenBank/DDBJ databases">
        <title>Genome Sequence of Lactobacillus futsaii Y97, a Potential Probiotic Strain Isolated from the Futsai of Taiwan.</title>
        <authorList>
            <person name="Du X."/>
        </authorList>
    </citation>
    <scope>NUCLEOTIDE SEQUENCE [LARGE SCALE GENOMIC DNA]</scope>
    <source>
        <strain evidence="2 3">Y97</strain>
    </source>
</reference>
<accession>A0A5B7T008</accession>
<keyword evidence="1" id="KW-1133">Transmembrane helix</keyword>
<sequence length="76" mass="8838">MRNNKKKFNEIYQDLLRKVVMFGVLSMLLLASARITGWIIMEYAGFASAIYTIILISIMIYVLIIKAKDENNHKKQ</sequence>
<dbReference type="STRING" id="1423818.FC88_GL000432"/>
<proteinExistence type="predicted"/>
<organism evidence="2 3">
    <name type="scientific">Companilactobacillus futsaii</name>
    <dbReference type="NCBI Taxonomy" id="938155"/>
    <lineage>
        <taxon>Bacteria</taxon>
        <taxon>Bacillati</taxon>
        <taxon>Bacillota</taxon>
        <taxon>Bacilli</taxon>
        <taxon>Lactobacillales</taxon>
        <taxon>Lactobacillaceae</taxon>
        <taxon>Companilactobacillus</taxon>
    </lineage>
</organism>
<feature type="transmembrane region" description="Helical" evidence="1">
    <location>
        <begin position="20"/>
        <end position="40"/>
    </location>
</feature>
<evidence type="ECO:0000256" key="1">
    <source>
        <dbReference type="SAM" id="Phobius"/>
    </source>
</evidence>
<keyword evidence="1" id="KW-0812">Transmembrane</keyword>
<name>A0A5B7T008_9LACO</name>
<keyword evidence="1" id="KW-0472">Membrane</keyword>
<dbReference type="KEGG" id="lft:FG051_07795"/>
<dbReference type="EMBL" id="CP040736">
    <property type="protein sequence ID" value="QCX25023.1"/>
    <property type="molecule type" value="Genomic_DNA"/>
</dbReference>
<gene>
    <name evidence="2" type="ORF">FG051_07795</name>
</gene>
<protein>
    <submittedName>
        <fullName evidence="2">Uncharacterized protein</fullName>
    </submittedName>
</protein>
<evidence type="ECO:0000313" key="2">
    <source>
        <dbReference type="EMBL" id="QCX25023.1"/>
    </source>
</evidence>
<dbReference type="AlphaFoldDB" id="A0A5B7T008"/>
<dbReference type="RefSeq" id="WP_057812120.1">
    <property type="nucleotide sequence ID" value="NZ_CP040736.1"/>
</dbReference>
<evidence type="ECO:0000313" key="3">
    <source>
        <dbReference type="Proteomes" id="UP000310673"/>
    </source>
</evidence>
<feature type="transmembrane region" description="Helical" evidence="1">
    <location>
        <begin position="46"/>
        <end position="65"/>
    </location>
</feature>
<dbReference type="Proteomes" id="UP000310673">
    <property type="component" value="Chromosome"/>
</dbReference>